<proteinExistence type="predicted"/>
<dbReference type="EMBL" id="QMDY01000001">
    <property type="protein sequence ID" value="KAB7519698.1"/>
    <property type="molecule type" value="Genomic_DNA"/>
</dbReference>
<evidence type="ECO:0000313" key="6">
    <source>
        <dbReference type="Proteomes" id="UP000326302"/>
    </source>
</evidence>
<keyword evidence="1" id="KW-1133">Transmembrane helix</keyword>
<accession>A0A5N5UAE2</accession>
<dbReference type="Proteomes" id="UP000326207">
    <property type="component" value="Unassembled WGS sequence"/>
</dbReference>
<dbReference type="Proteomes" id="UP000326865">
    <property type="component" value="Unassembled WGS sequence"/>
</dbReference>
<sequence>MFDRLVAVDSALSENQKLFGGAVIVALGVILIALMSFGAFGTELLKILLGIAGAVCIIVGTLLVGTSENREHAV</sequence>
<dbReference type="Proteomes" id="UP000326302">
    <property type="component" value="Unassembled WGS sequence"/>
</dbReference>
<evidence type="ECO:0000313" key="2">
    <source>
        <dbReference type="EMBL" id="KAB7515595.1"/>
    </source>
</evidence>
<evidence type="ECO:0008006" key="8">
    <source>
        <dbReference type="Google" id="ProtNLM"/>
    </source>
</evidence>
<organism evidence="3 6">
    <name type="scientific">Halosegnis rubeus</name>
    <dbReference type="NCBI Taxonomy" id="2212850"/>
    <lineage>
        <taxon>Archaea</taxon>
        <taxon>Methanobacteriati</taxon>
        <taxon>Methanobacteriota</taxon>
        <taxon>Stenosarchaea group</taxon>
        <taxon>Halobacteria</taxon>
        <taxon>Halobacteriales</taxon>
        <taxon>Natronomonadaceae</taxon>
        <taxon>Halosegnis</taxon>
    </lineage>
</organism>
<accession>A0A5N5UHR9</accession>
<gene>
    <name evidence="2" type="ORF">DM867_00130</name>
    <name evidence="3" type="ORF">DMP03_07450</name>
    <name evidence="4" type="ORF">DP108_00125</name>
</gene>
<feature type="transmembrane region" description="Helical" evidence="1">
    <location>
        <begin position="47"/>
        <end position="65"/>
    </location>
</feature>
<dbReference type="OrthoDB" id="374193at2157"/>
<dbReference type="EMBL" id="QKKZ01000001">
    <property type="protein sequence ID" value="KAB7515595.1"/>
    <property type="molecule type" value="Genomic_DNA"/>
</dbReference>
<evidence type="ECO:0000256" key="1">
    <source>
        <dbReference type="SAM" id="Phobius"/>
    </source>
</evidence>
<evidence type="ECO:0000313" key="5">
    <source>
        <dbReference type="Proteomes" id="UP000326207"/>
    </source>
</evidence>
<dbReference type="RefSeq" id="WP_152120056.1">
    <property type="nucleotide sequence ID" value="NZ_QJOW01000002.1"/>
</dbReference>
<evidence type="ECO:0000313" key="7">
    <source>
        <dbReference type="Proteomes" id="UP000326865"/>
    </source>
</evidence>
<comment type="caution">
    <text evidence="3">The sequence shown here is derived from an EMBL/GenBank/DDBJ whole genome shotgun (WGS) entry which is preliminary data.</text>
</comment>
<keyword evidence="1" id="KW-0472">Membrane</keyword>
<protein>
    <recommendedName>
        <fullName evidence="8">Major facilitator superfamily (MFS) profile domain-containing protein</fullName>
    </recommendedName>
</protein>
<name>A0A5N5UHR9_9EURY</name>
<reference evidence="5 6" key="1">
    <citation type="submission" date="2019-10" db="EMBL/GenBank/DDBJ databases">
        <title>Unraveling microbial dark matter from salterns through culturing: the case of the genus Halosegnis.</title>
        <authorList>
            <person name="Duran-Viseras A."/>
            <person name="Andrei A.-S."/>
            <person name="Vera-Gargallo B."/>
            <person name="Ghai R."/>
            <person name="Sanchez-Porro C."/>
            <person name="Ventosa A."/>
        </authorList>
    </citation>
    <scope>NUCLEOTIDE SEQUENCE [LARGE SCALE GENOMIC DNA]</scope>
    <source>
        <strain evidence="3 6">F17-44</strain>
        <strain evidence="2 7">F18-79</strain>
        <strain evidence="4 5">F19-13</strain>
    </source>
</reference>
<keyword evidence="7" id="KW-1185">Reference proteome</keyword>
<evidence type="ECO:0000313" key="4">
    <source>
        <dbReference type="EMBL" id="KAB7519698.1"/>
    </source>
</evidence>
<keyword evidence="1" id="KW-0812">Transmembrane</keyword>
<dbReference type="AlphaFoldDB" id="A0A5N5UHR9"/>
<accession>A0A5N5ULF4</accession>
<dbReference type="EMBL" id="QJOW01000002">
    <property type="protein sequence ID" value="KAB7517181.1"/>
    <property type="molecule type" value="Genomic_DNA"/>
</dbReference>
<evidence type="ECO:0000313" key="3">
    <source>
        <dbReference type="EMBL" id="KAB7517181.1"/>
    </source>
</evidence>
<feature type="transmembrane region" description="Helical" evidence="1">
    <location>
        <begin position="18"/>
        <end position="40"/>
    </location>
</feature>